<keyword evidence="9" id="KW-1185">Reference proteome</keyword>
<evidence type="ECO:0000313" key="8">
    <source>
        <dbReference type="EMBL" id="PLB54003.1"/>
    </source>
</evidence>
<dbReference type="GeneID" id="36552908"/>
<comment type="subcellular location">
    <subcellularLocation>
        <location evidence="1">Cell membrane</location>
        <topology evidence="1">Multi-pass membrane protein</topology>
    </subcellularLocation>
</comment>
<evidence type="ECO:0000256" key="1">
    <source>
        <dbReference type="ARBA" id="ARBA00004651"/>
    </source>
</evidence>
<dbReference type="InterPro" id="IPR005829">
    <property type="entry name" value="Sugar_transporter_CS"/>
</dbReference>
<proteinExistence type="inferred from homology"/>
<keyword evidence="5 6" id="KW-0472">Membrane</keyword>
<dbReference type="GO" id="GO:0042908">
    <property type="term" value="P:xenobiotic transport"/>
    <property type="evidence" value="ECO:0007669"/>
    <property type="project" value="UniProtKB-ARBA"/>
</dbReference>
<dbReference type="InterPro" id="IPR020846">
    <property type="entry name" value="MFS_dom"/>
</dbReference>
<dbReference type="Gene3D" id="1.20.1250.20">
    <property type="entry name" value="MFS general substrate transporter like domains"/>
    <property type="match status" value="1"/>
</dbReference>
<feature type="transmembrane region" description="Helical" evidence="6">
    <location>
        <begin position="173"/>
        <end position="192"/>
    </location>
</feature>
<organism evidence="8 9">
    <name type="scientific">Aspergillus steynii IBT 23096</name>
    <dbReference type="NCBI Taxonomy" id="1392250"/>
    <lineage>
        <taxon>Eukaryota</taxon>
        <taxon>Fungi</taxon>
        <taxon>Dikarya</taxon>
        <taxon>Ascomycota</taxon>
        <taxon>Pezizomycotina</taxon>
        <taxon>Eurotiomycetes</taxon>
        <taxon>Eurotiomycetidae</taxon>
        <taxon>Eurotiales</taxon>
        <taxon>Aspergillaceae</taxon>
        <taxon>Aspergillus</taxon>
        <taxon>Aspergillus subgen. Circumdati</taxon>
    </lineage>
</organism>
<dbReference type="FunFam" id="1.20.1250.20:FF:000082">
    <property type="entry name" value="MFS multidrug transporter, putative"/>
    <property type="match status" value="1"/>
</dbReference>
<feature type="transmembrane region" description="Helical" evidence="6">
    <location>
        <begin position="44"/>
        <end position="67"/>
    </location>
</feature>
<evidence type="ECO:0000256" key="3">
    <source>
        <dbReference type="ARBA" id="ARBA00022692"/>
    </source>
</evidence>
<feature type="domain" description="Major facilitator superfamily (MFS) profile" evidence="7">
    <location>
        <begin position="14"/>
        <end position="443"/>
    </location>
</feature>
<dbReference type="InterPro" id="IPR011701">
    <property type="entry name" value="MFS"/>
</dbReference>
<comment type="caution">
    <text evidence="8">The sequence shown here is derived from an EMBL/GenBank/DDBJ whole genome shotgun (WGS) entry which is preliminary data.</text>
</comment>
<evidence type="ECO:0000256" key="5">
    <source>
        <dbReference type="ARBA" id="ARBA00023136"/>
    </source>
</evidence>
<evidence type="ECO:0000256" key="4">
    <source>
        <dbReference type="ARBA" id="ARBA00022989"/>
    </source>
</evidence>
<dbReference type="AlphaFoldDB" id="A0A2I2GM95"/>
<comment type="similarity">
    <text evidence="2">Belongs to the major facilitator superfamily.</text>
</comment>
<dbReference type="STRING" id="1392250.A0A2I2GM95"/>
<dbReference type="CDD" id="cd17323">
    <property type="entry name" value="MFS_Tpo1_MDR_like"/>
    <property type="match status" value="1"/>
</dbReference>
<dbReference type="RefSeq" id="XP_024709305.1">
    <property type="nucleotide sequence ID" value="XM_024845208.1"/>
</dbReference>
<dbReference type="GO" id="GO:0005886">
    <property type="term" value="C:plasma membrane"/>
    <property type="evidence" value="ECO:0007669"/>
    <property type="project" value="UniProtKB-SubCell"/>
</dbReference>
<feature type="transmembrane region" description="Helical" evidence="6">
    <location>
        <begin position="104"/>
        <end position="127"/>
    </location>
</feature>
<accession>A0A2I2GM95</accession>
<dbReference type="VEuPathDB" id="FungiDB:P170DRAFT_372621"/>
<evidence type="ECO:0000256" key="2">
    <source>
        <dbReference type="ARBA" id="ARBA00008335"/>
    </source>
</evidence>
<protein>
    <submittedName>
        <fullName evidence="8">MFS general substrate transporter</fullName>
    </submittedName>
</protein>
<dbReference type="EMBL" id="MSFO01000001">
    <property type="protein sequence ID" value="PLB54003.1"/>
    <property type="molecule type" value="Genomic_DNA"/>
</dbReference>
<name>A0A2I2GM95_9EURO</name>
<feature type="transmembrane region" description="Helical" evidence="6">
    <location>
        <begin position="79"/>
        <end position="98"/>
    </location>
</feature>
<reference evidence="8 9" key="1">
    <citation type="submission" date="2016-12" db="EMBL/GenBank/DDBJ databases">
        <title>The genomes of Aspergillus section Nigri reveals drivers in fungal speciation.</title>
        <authorList>
            <consortium name="DOE Joint Genome Institute"/>
            <person name="Vesth T.C."/>
            <person name="Nybo J."/>
            <person name="Theobald S."/>
            <person name="Brandl J."/>
            <person name="Frisvad J.C."/>
            <person name="Nielsen K.F."/>
            <person name="Lyhne E.K."/>
            <person name="Kogle M.E."/>
            <person name="Kuo A."/>
            <person name="Riley R."/>
            <person name="Clum A."/>
            <person name="Nolan M."/>
            <person name="Lipzen A."/>
            <person name="Salamov A."/>
            <person name="Henrissat B."/>
            <person name="Wiebenga A."/>
            <person name="De Vries R.P."/>
            <person name="Grigoriev I.V."/>
            <person name="Mortensen U.H."/>
            <person name="Andersen M.R."/>
            <person name="Baker S.E."/>
        </authorList>
    </citation>
    <scope>NUCLEOTIDE SEQUENCE [LARGE SCALE GENOMIC DNA]</scope>
    <source>
        <strain evidence="8 9">IBT 23096</strain>
    </source>
</reference>
<keyword evidence="3 6" id="KW-0812">Transmembrane</keyword>
<feature type="transmembrane region" description="Helical" evidence="6">
    <location>
        <begin position="139"/>
        <end position="161"/>
    </location>
</feature>
<dbReference type="PANTHER" id="PTHR23502:SF7">
    <property type="entry name" value="DRUG_PROTON ANTIPORTER YHK8-RELATED"/>
    <property type="match status" value="1"/>
</dbReference>
<gene>
    <name evidence="8" type="ORF">P170DRAFT_372621</name>
</gene>
<dbReference type="SUPFAM" id="SSF103473">
    <property type="entry name" value="MFS general substrate transporter"/>
    <property type="match status" value="1"/>
</dbReference>
<dbReference type="Proteomes" id="UP000234275">
    <property type="component" value="Unassembled WGS sequence"/>
</dbReference>
<dbReference type="Pfam" id="PF07690">
    <property type="entry name" value="MFS_1"/>
    <property type="match status" value="1"/>
</dbReference>
<dbReference type="InterPro" id="IPR036259">
    <property type="entry name" value="MFS_trans_sf"/>
</dbReference>
<evidence type="ECO:0000256" key="6">
    <source>
        <dbReference type="SAM" id="Phobius"/>
    </source>
</evidence>
<keyword evidence="4 6" id="KW-1133">Transmembrane helix</keyword>
<feature type="transmembrane region" description="Helical" evidence="6">
    <location>
        <begin position="12"/>
        <end position="32"/>
    </location>
</feature>
<evidence type="ECO:0000259" key="7">
    <source>
        <dbReference type="PROSITE" id="PS50850"/>
    </source>
</evidence>
<feature type="transmembrane region" description="Helical" evidence="6">
    <location>
        <begin position="418"/>
        <end position="439"/>
    </location>
</feature>
<feature type="transmembrane region" description="Helical" evidence="6">
    <location>
        <begin position="357"/>
        <end position="382"/>
    </location>
</feature>
<dbReference type="PROSITE" id="PS00216">
    <property type="entry name" value="SUGAR_TRANSPORT_1"/>
    <property type="match status" value="1"/>
</dbReference>
<feature type="transmembrane region" description="Helical" evidence="6">
    <location>
        <begin position="283"/>
        <end position="303"/>
    </location>
</feature>
<dbReference type="GO" id="GO:0140115">
    <property type="term" value="P:export across plasma membrane"/>
    <property type="evidence" value="ECO:0007669"/>
    <property type="project" value="UniProtKB-ARBA"/>
</dbReference>
<dbReference type="GO" id="GO:0022857">
    <property type="term" value="F:transmembrane transporter activity"/>
    <property type="evidence" value="ECO:0007669"/>
    <property type="project" value="InterPro"/>
</dbReference>
<evidence type="ECO:0000313" key="9">
    <source>
        <dbReference type="Proteomes" id="UP000234275"/>
    </source>
</evidence>
<dbReference type="PROSITE" id="PS50850">
    <property type="entry name" value="MFS"/>
    <property type="match status" value="1"/>
</dbReference>
<dbReference type="OrthoDB" id="3561359at2759"/>
<feature type="transmembrane region" description="Helical" evidence="6">
    <location>
        <begin position="394"/>
        <end position="412"/>
    </location>
</feature>
<dbReference type="PANTHER" id="PTHR23502">
    <property type="entry name" value="MAJOR FACILITATOR SUPERFAMILY"/>
    <property type="match status" value="1"/>
</dbReference>
<sequence>MCPYNISPMRKWAIIITICTGTMCVTCASSIYTTTYTQMNAELMISSIISTLGLSFFVLGIAFGPILTSPLSEWYGRRPIYVVSWLLFMIWTAATAVARNIQTIIISRFFTGFAGGTFLSVSGGTAGDVFRCDEIQKPMTFVSASPFIGPCLGPLVGGFIVSHAHWRWCHYSILIWSAIILLSILFLVPETYHPIKLKTKAKLLRKETGNENLTVSVEKPQTTRARALAFSLLRPVQLLTLEPMCLLLDLYSAMLLGLLYLFFQAFPFVFESTYDFNVWKVGLTFLGIISGMILAATSTPLWNRIADQLSGRQTDNRCEKPPEYRLIPAIPGGVMIPVGLLWFGWSLYPDVHWIVPIIGSAIFGCGTLLAFTGIFTFLVDAYPKYAASALASNGLARCSFAAVFPLFGIQMYERLGRHWATTLLAFLTVLMMPLPLLFFKYGQFLRQKSRFALKT</sequence>
<feature type="transmembrane region" description="Helical" evidence="6">
    <location>
        <begin position="324"/>
        <end position="345"/>
    </location>
</feature>
<feature type="transmembrane region" description="Helical" evidence="6">
    <location>
        <begin position="244"/>
        <end position="263"/>
    </location>
</feature>